<evidence type="ECO:0000313" key="1">
    <source>
        <dbReference type="EMBL" id="GET02416.1"/>
    </source>
</evidence>
<accession>A0A8H3MCZ4</accession>
<dbReference type="AlphaFoldDB" id="A0A8H3MCZ4"/>
<gene>
    <name evidence="1" type="ORF">RCL2_002879800</name>
</gene>
<protein>
    <submittedName>
        <fullName evidence="1">Uncharacterized protein</fullName>
    </submittedName>
</protein>
<name>A0A8H3MCZ4_9GLOM</name>
<reference evidence="1" key="1">
    <citation type="submission" date="2019-10" db="EMBL/GenBank/DDBJ databases">
        <title>Conservation and host-specific expression of non-tandemly repeated heterogenous ribosome RNA gene in arbuscular mycorrhizal fungi.</title>
        <authorList>
            <person name="Maeda T."/>
            <person name="Kobayashi Y."/>
            <person name="Nakagawa T."/>
            <person name="Ezawa T."/>
            <person name="Yamaguchi K."/>
            <person name="Bino T."/>
            <person name="Nishimoto Y."/>
            <person name="Shigenobu S."/>
            <person name="Kawaguchi M."/>
        </authorList>
    </citation>
    <scope>NUCLEOTIDE SEQUENCE</scope>
    <source>
        <strain evidence="1">HR1</strain>
    </source>
</reference>
<evidence type="ECO:0000313" key="2">
    <source>
        <dbReference type="Proteomes" id="UP000615446"/>
    </source>
</evidence>
<dbReference type="Proteomes" id="UP000615446">
    <property type="component" value="Unassembled WGS sequence"/>
</dbReference>
<sequence>MGVKLFKSKNFEYLEKNNCSEGFYLKVIVKREGERNSIICQAHLTLTKEIYRTCKSCILSLVESINKSISKEA</sequence>
<proteinExistence type="predicted"/>
<organism evidence="1 2">
    <name type="scientific">Rhizophagus clarus</name>
    <dbReference type="NCBI Taxonomy" id="94130"/>
    <lineage>
        <taxon>Eukaryota</taxon>
        <taxon>Fungi</taxon>
        <taxon>Fungi incertae sedis</taxon>
        <taxon>Mucoromycota</taxon>
        <taxon>Glomeromycotina</taxon>
        <taxon>Glomeromycetes</taxon>
        <taxon>Glomerales</taxon>
        <taxon>Glomeraceae</taxon>
        <taxon>Rhizophagus</taxon>
    </lineage>
</organism>
<dbReference type="EMBL" id="BLAL01000310">
    <property type="protein sequence ID" value="GET02416.1"/>
    <property type="molecule type" value="Genomic_DNA"/>
</dbReference>
<dbReference type="OrthoDB" id="565731at2759"/>
<comment type="caution">
    <text evidence="1">The sequence shown here is derived from an EMBL/GenBank/DDBJ whole genome shotgun (WGS) entry which is preliminary data.</text>
</comment>